<comment type="caution">
    <text evidence="2">The sequence shown here is derived from an EMBL/GenBank/DDBJ whole genome shotgun (WGS) entry which is preliminary data.</text>
</comment>
<evidence type="ECO:0000256" key="1">
    <source>
        <dbReference type="SAM" id="SignalP"/>
    </source>
</evidence>
<gene>
    <name evidence="2" type="ORF">A3A52_02740</name>
</gene>
<dbReference type="EMBL" id="MGHE01000039">
    <property type="protein sequence ID" value="OGM61636.1"/>
    <property type="molecule type" value="Genomic_DNA"/>
</dbReference>
<dbReference type="Proteomes" id="UP000177060">
    <property type="component" value="Unassembled WGS sequence"/>
</dbReference>
<evidence type="ECO:0000313" key="2">
    <source>
        <dbReference type="EMBL" id="OGM61636.1"/>
    </source>
</evidence>
<organism evidence="2 3">
    <name type="scientific">Candidatus Woesebacteria bacterium RIFCSPLOWO2_01_FULL_39_14</name>
    <dbReference type="NCBI Taxonomy" id="1802518"/>
    <lineage>
        <taxon>Bacteria</taxon>
        <taxon>Candidatus Woeseibacteriota</taxon>
    </lineage>
</organism>
<name>A0A1F8BC64_9BACT</name>
<feature type="chain" id="PRO_5009535023" description="Secreted protein" evidence="1">
    <location>
        <begin position="28"/>
        <end position="175"/>
    </location>
</feature>
<keyword evidence="1" id="KW-0732">Signal</keyword>
<protein>
    <recommendedName>
        <fullName evidence="4">Secreted protein</fullName>
    </recommendedName>
</protein>
<feature type="signal peptide" evidence="1">
    <location>
        <begin position="1"/>
        <end position="27"/>
    </location>
</feature>
<sequence>MISIKFMFKSMLALTLILLMTTLTVKEADATQSSATRCYRLTYGGIARLKHCLTLYGEWDPQGHWGLVRLWKTATHSFADLNTSDTWVWGGNKYISGAGPTGWTPSWFTVSHRDYYIGCQITGKPDPGEPVENGEEEVIKLDSPSTNGCETWTSNVQGSVAGLESDTYRWKWWQY</sequence>
<evidence type="ECO:0000313" key="3">
    <source>
        <dbReference type="Proteomes" id="UP000177060"/>
    </source>
</evidence>
<evidence type="ECO:0008006" key="4">
    <source>
        <dbReference type="Google" id="ProtNLM"/>
    </source>
</evidence>
<accession>A0A1F8BC64</accession>
<dbReference type="AlphaFoldDB" id="A0A1F8BC64"/>
<proteinExistence type="predicted"/>
<reference evidence="2 3" key="1">
    <citation type="journal article" date="2016" name="Nat. Commun.">
        <title>Thousands of microbial genomes shed light on interconnected biogeochemical processes in an aquifer system.</title>
        <authorList>
            <person name="Anantharaman K."/>
            <person name="Brown C.T."/>
            <person name="Hug L.A."/>
            <person name="Sharon I."/>
            <person name="Castelle C.J."/>
            <person name="Probst A.J."/>
            <person name="Thomas B.C."/>
            <person name="Singh A."/>
            <person name="Wilkins M.J."/>
            <person name="Karaoz U."/>
            <person name="Brodie E.L."/>
            <person name="Williams K.H."/>
            <person name="Hubbard S.S."/>
            <person name="Banfield J.F."/>
        </authorList>
    </citation>
    <scope>NUCLEOTIDE SEQUENCE [LARGE SCALE GENOMIC DNA]</scope>
</reference>